<protein>
    <submittedName>
        <fullName evidence="9">Lipoamide acyltransferase component of branched-chain alpha-keto acid dehydrogenase complex, mitochondrial isoform X2</fullName>
    </submittedName>
</protein>
<dbReference type="RefSeq" id="XP_032799992.1">
    <property type="nucleotide sequence ID" value="XM_032944101.1"/>
</dbReference>
<evidence type="ECO:0000256" key="6">
    <source>
        <dbReference type="SAM" id="SignalP"/>
    </source>
</evidence>
<dbReference type="GO" id="GO:0016407">
    <property type="term" value="F:acetyltransferase activity"/>
    <property type="evidence" value="ECO:0007669"/>
    <property type="project" value="TreeGrafter"/>
</dbReference>
<comment type="cofactor">
    <cofactor evidence="1">
        <name>(R)-lipoate</name>
        <dbReference type="ChEBI" id="CHEBI:83088"/>
    </cofactor>
</comment>
<accession>A0AAJ7SIK3</accession>
<dbReference type="CTD" id="1629"/>
<feature type="signal peptide" evidence="6">
    <location>
        <begin position="1"/>
        <end position="20"/>
    </location>
</feature>
<evidence type="ECO:0000256" key="5">
    <source>
        <dbReference type="ARBA" id="ARBA00023315"/>
    </source>
</evidence>
<feature type="chain" id="PRO_5042567017" evidence="6">
    <location>
        <begin position="21"/>
        <end position="175"/>
    </location>
</feature>
<dbReference type="PANTHER" id="PTHR43178">
    <property type="entry name" value="DIHYDROLIPOAMIDE ACETYLTRANSFERASE COMPONENT OF PYRUVATE DEHYDROGENASE COMPLEX"/>
    <property type="match status" value="1"/>
</dbReference>
<evidence type="ECO:0000256" key="2">
    <source>
        <dbReference type="ARBA" id="ARBA00007317"/>
    </source>
</evidence>
<sequence>MPFFLKALSLALFEFPALNAHLDDRCESLTYKASHDIGVAMDTPNGLLVPVLRGIERMPLLSIAAELSRLQAIGTAGSLSAAQLSGGTFTLSNVGSIGGTYTHPVILTPEVAIGALGKIQVLPRFNERGEVVAAHIMKVSWSADHRVLDGATVSRFSNAWKFLLEEPSNMILHLA</sequence>
<dbReference type="InterPro" id="IPR023213">
    <property type="entry name" value="CAT-like_dom_sf"/>
</dbReference>
<feature type="domain" description="2-oxoacid dehydrogenase acyltransferase catalytic" evidence="7">
    <location>
        <begin position="1"/>
        <end position="172"/>
    </location>
</feature>
<dbReference type="GO" id="GO:0005739">
    <property type="term" value="C:mitochondrion"/>
    <property type="evidence" value="ECO:0007669"/>
    <property type="project" value="TreeGrafter"/>
</dbReference>
<dbReference type="Pfam" id="PF00198">
    <property type="entry name" value="2-oxoacid_dh"/>
    <property type="match status" value="1"/>
</dbReference>
<name>A0AAJ7SIK3_PETMA</name>
<dbReference type="Gene3D" id="3.30.559.10">
    <property type="entry name" value="Chloramphenicol acetyltransferase-like domain"/>
    <property type="match status" value="1"/>
</dbReference>
<dbReference type="AlphaFoldDB" id="A0AAJ7SIK3"/>
<gene>
    <name evidence="9" type="primary">DBT</name>
</gene>
<comment type="similarity">
    <text evidence="2">Belongs to the 2-oxoacid dehydrogenase family.</text>
</comment>
<evidence type="ECO:0000259" key="7">
    <source>
        <dbReference type="Pfam" id="PF00198"/>
    </source>
</evidence>
<dbReference type="SUPFAM" id="SSF52777">
    <property type="entry name" value="CoA-dependent acyltransferases"/>
    <property type="match status" value="1"/>
</dbReference>
<dbReference type="FunFam" id="3.30.559.10:FF:000007">
    <property type="entry name" value="Dihydrolipoamide acetyltransferase component of pyruvate dehydrogenase complex"/>
    <property type="match status" value="1"/>
</dbReference>
<evidence type="ECO:0000256" key="1">
    <source>
        <dbReference type="ARBA" id="ARBA00001938"/>
    </source>
</evidence>
<keyword evidence="5 9" id="KW-0012">Acyltransferase</keyword>
<organism evidence="8 9">
    <name type="scientific">Petromyzon marinus</name>
    <name type="common">Sea lamprey</name>
    <dbReference type="NCBI Taxonomy" id="7757"/>
    <lineage>
        <taxon>Eukaryota</taxon>
        <taxon>Metazoa</taxon>
        <taxon>Chordata</taxon>
        <taxon>Craniata</taxon>
        <taxon>Vertebrata</taxon>
        <taxon>Cyclostomata</taxon>
        <taxon>Hyperoartia</taxon>
        <taxon>Petromyzontiformes</taxon>
        <taxon>Petromyzontidae</taxon>
        <taxon>Petromyzon</taxon>
    </lineage>
</organism>
<dbReference type="PANTHER" id="PTHR43178:SF5">
    <property type="entry name" value="LIPOAMIDE ACYLTRANSFERASE COMPONENT OF BRANCHED-CHAIN ALPHA-KETO ACID DEHYDROGENASE COMPLEX, MITOCHONDRIAL"/>
    <property type="match status" value="1"/>
</dbReference>
<dbReference type="GO" id="GO:0031405">
    <property type="term" value="F:lipoic acid binding"/>
    <property type="evidence" value="ECO:0007669"/>
    <property type="project" value="TreeGrafter"/>
</dbReference>
<keyword evidence="6" id="KW-0732">Signal</keyword>
<evidence type="ECO:0000313" key="9">
    <source>
        <dbReference type="RefSeq" id="XP_032799992.1"/>
    </source>
</evidence>
<dbReference type="InterPro" id="IPR050743">
    <property type="entry name" value="2-oxoacid_DH_E2_comp"/>
</dbReference>
<keyword evidence="8" id="KW-1185">Reference proteome</keyword>
<keyword evidence="4" id="KW-0450">Lipoyl</keyword>
<evidence type="ECO:0000256" key="4">
    <source>
        <dbReference type="ARBA" id="ARBA00022823"/>
    </source>
</evidence>
<dbReference type="Proteomes" id="UP001318040">
    <property type="component" value="Unplaced"/>
</dbReference>
<proteinExistence type="inferred from homology"/>
<dbReference type="InterPro" id="IPR001078">
    <property type="entry name" value="2-oxoacid_DH_actylTfrase"/>
</dbReference>
<evidence type="ECO:0000313" key="8">
    <source>
        <dbReference type="Proteomes" id="UP001318040"/>
    </source>
</evidence>
<keyword evidence="3" id="KW-0808">Transferase</keyword>
<reference evidence="9" key="1">
    <citation type="submission" date="2025-08" db="UniProtKB">
        <authorList>
            <consortium name="RefSeq"/>
        </authorList>
    </citation>
    <scope>IDENTIFICATION</scope>
    <source>
        <tissue evidence="9">Sperm</tissue>
    </source>
</reference>
<evidence type="ECO:0000256" key="3">
    <source>
        <dbReference type="ARBA" id="ARBA00022679"/>
    </source>
</evidence>